<dbReference type="CDD" id="cd05243">
    <property type="entry name" value="SDR_a5"/>
    <property type="match status" value="1"/>
</dbReference>
<organism evidence="2 3">
    <name type="scientific">Marivirga atlantica</name>
    <dbReference type="NCBI Taxonomy" id="1548457"/>
    <lineage>
        <taxon>Bacteria</taxon>
        <taxon>Pseudomonadati</taxon>
        <taxon>Bacteroidota</taxon>
        <taxon>Cytophagia</taxon>
        <taxon>Cytophagales</taxon>
        <taxon>Marivirgaceae</taxon>
        <taxon>Marivirga</taxon>
    </lineage>
</organism>
<evidence type="ECO:0000259" key="1">
    <source>
        <dbReference type="Pfam" id="PF13460"/>
    </source>
</evidence>
<sequence>MNILVIGANGQIGKKLVDKIHSNSPHDAIAMVRDESQKDQFERRGIKTVLGDLEKDFEHAYEGNNAVIFTAGSGGHTGEDKTKLIDRQGAIQAIDYAVKHKFDRFIMVSAFGADFNPSDWPEGMGHYYSAKSAADDYLQQTNLNYTIVKPGRLTDEAPTNKVDYGERTDERSGSIPRADVAEVIVKSLDAENTYRKSLEVLSGPNNIEEAIEKI</sequence>
<evidence type="ECO:0000313" key="2">
    <source>
        <dbReference type="EMBL" id="MBL0764055.1"/>
    </source>
</evidence>
<accession>A0A937A8B1</accession>
<dbReference type="Gene3D" id="3.40.50.720">
    <property type="entry name" value="NAD(P)-binding Rossmann-like Domain"/>
    <property type="match status" value="1"/>
</dbReference>
<keyword evidence="3" id="KW-1185">Reference proteome</keyword>
<dbReference type="PANTHER" id="PTHR15020:SF50">
    <property type="entry name" value="UPF0659 PROTEIN YMR090W"/>
    <property type="match status" value="1"/>
</dbReference>
<feature type="domain" description="NAD(P)-binding" evidence="1">
    <location>
        <begin position="7"/>
        <end position="190"/>
    </location>
</feature>
<dbReference type="InterPro" id="IPR036291">
    <property type="entry name" value="NAD(P)-bd_dom_sf"/>
</dbReference>
<dbReference type="AlphaFoldDB" id="A0A937A8B1"/>
<reference evidence="2" key="1">
    <citation type="submission" date="2021-01" db="EMBL/GenBank/DDBJ databases">
        <title>Marivirga sp. nov., isolated from intertidal surface sediments.</title>
        <authorList>
            <person name="Zhang M."/>
        </authorList>
    </citation>
    <scope>NUCLEOTIDE SEQUENCE</scope>
    <source>
        <strain evidence="2">SM1354</strain>
    </source>
</reference>
<name>A0A937A8B1_9BACT</name>
<dbReference type="SUPFAM" id="SSF51735">
    <property type="entry name" value="NAD(P)-binding Rossmann-fold domains"/>
    <property type="match status" value="1"/>
</dbReference>
<protein>
    <submittedName>
        <fullName evidence="2">SDR family oxidoreductase</fullName>
    </submittedName>
</protein>
<proteinExistence type="predicted"/>
<evidence type="ECO:0000313" key="3">
    <source>
        <dbReference type="Proteomes" id="UP000642920"/>
    </source>
</evidence>
<dbReference type="RefSeq" id="WP_201917265.1">
    <property type="nucleotide sequence ID" value="NZ_JAERQG010000001.1"/>
</dbReference>
<dbReference type="InterPro" id="IPR016040">
    <property type="entry name" value="NAD(P)-bd_dom"/>
</dbReference>
<dbReference type="Proteomes" id="UP000642920">
    <property type="component" value="Unassembled WGS sequence"/>
</dbReference>
<dbReference type="Pfam" id="PF13460">
    <property type="entry name" value="NAD_binding_10"/>
    <property type="match status" value="1"/>
</dbReference>
<dbReference type="PANTHER" id="PTHR15020">
    <property type="entry name" value="FLAVIN REDUCTASE-RELATED"/>
    <property type="match status" value="1"/>
</dbReference>
<dbReference type="EMBL" id="JAERQG010000001">
    <property type="protein sequence ID" value="MBL0764055.1"/>
    <property type="molecule type" value="Genomic_DNA"/>
</dbReference>
<comment type="caution">
    <text evidence="2">The sequence shown here is derived from an EMBL/GenBank/DDBJ whole genome shotgun (WGS) entry which is preliminary data.</text>
</comment>
<gene>
    <name evidence="2" type="ORF">JKP34_02250</name>
</gene>